<protein>
    <submittedName>
        <fullName evidence="4">Anti-sigma factor RsbA family regulatory protein</fullName>
    </submittedName>
</protein>
<sequence>MTRLIHQVLMYDNEKDILDTVVPFLQEGLGAGEAVLTVGTAPSLSCLRQALGTDSDAVEFADSASWYVQPTRTIANYSSFIAENATARIRVVAEPGWATGTPAQISEWTRYESIINEAFADISASVLCLYDRRTTHPGLLDGALRTHPQIVEGACPRCNDAYLDPATVYASVDRDPLPPPPPGAVRLPIDDADLSSLRSFLAGHARHHGMSRPRVNDLLVAATEVATNAIRHGRPPIDCRLWREDDDLIVEVTDAGHWRPDPVPGFVPPDPASLSGFGLWGVRMLCALVQVRTGPAGTAVRLHVPCR</sequence>
<evidence type="ECO:0000259" key="2">
    <source>
        <dbReference type="Pfam" id="PF13581"/>
    </source>
</evidence>
<dbReference type="Gene3D" id="3.30.565.10">
    <property type="entry name" value="Histidine kinase-like ATPase, C-terminal domain"/>
    <property type="match status" value="1"/>
</dbReference>
<accession>A0ABP3FDK5</accession>
<name>A0ABP3FDK5_9ACTN</name>
<dbReference type="Proteomes" id="UP001501822">
    <property type="component" value="Unassembled WGS sequence"/>
</dbReference>
<organism evidence="4 5">
    <name type="scientific">Actinoallomurus spadix</name>
    <dbReference type="NCBI Taxonomy" id="79912"/>
    <lineage>
        <taxon>Bacteria</taxon>
        <taxon>Bacillati</taxon>
        <taxon>Actinomycetota</taxon>
        <taxon>Actinomycetes</taxon>
        <taxon>Streptosporangiales</taxon>
        <taxon>Thermomonosporaceae</taxon>
        <taxon>Actinoallomurus</taxon>
    </lineage>
</organism>
<evidence type="ECO:0000313" key="4">
    <source>
        <dbReference type="EMBL" id="GAA0315190.1"/>
    </source>
</evidence>
<proteinExistence type="predicted"/>
<evidence type="ECO:0000259" key="3">
    <source>
        <dbReference type="Pfam" id="PF14417"/>
    </source>
</evidence>
<evidence type="ECO:0000313" key="5">
    <source>
        <dbReference type="Proteomes" id="UP001501822"/>
    </source>
</evidence>
<dbReference type="Pfam" id="PF13581">
    <property type="entry name" value="HATPase_c_2"/>
    <property type="match status" value="1"/>
</dbReference>
<keyword evidence="1" id="KW-0808">Transferase</keyword>
<feature type="domain" description="Histidine kinase/HSP90-like ATPase" evidence="2">
    <location>
        <begin position="189"/>
        <end position="302"/>
    </location>
</feature>
<keyword evidence="5" id="KW-1185">Reference proteome</keyword>
<dbReference type="InterPro" id="IPR047718">
    <property type="entry name" value="RsbA-like_anti_sig"/>
</dbReference>
<comment type="caution">
    <text evidence="4">The sequence shown here is derived from an EMBL/GenBank/DDBJ whole genome shotgun (WGS) entry which is preliminary data.</text>
</comment>
<dbReference type="InterPro" id="IPR003594">
    <property type="entry name" value="HATPase_dom"/>
</dbReference>
<dbReference type="PANTHER" id="PTHR35526:SF3">
    <property type="entry name" value="ANTI-SIGMA-F FACTOR RSBW"/>
    <property type="match status" value="1"/>
</dbReference>
<keyword evidence="1" id="KW-0418">Kinase</keyword>
<dbReference type="InterPro" id="IPR050267">
    <property type="entry name" value="Anti-sigma-factor_SerPK"/>
</dbReference>
<dbReference type="InterPro" id="IPR025847">
    <property type="entry name" value="MEDS_domain"/>
</dbReference>
<gene>
    <name evidence="4" type="ORF">GCM10010151_01540</name>
</gene>
<reference evidence="5" key="1">
    <citation type="journal article" date="2019" name="Int. J. Syst. Evol. Microbiol.">
        <title>The Global Catalogue of Microorganisms (GCM) 10K type strain sequencing project: providing services to taxonomists for standard genome sequencing and annotation.</title>
        <authorList>
            <consortium name="The Broad Institute Genomics Platform"/>
            <consortium name="The Broad Institute Genome Sequencing Center for Infectious Disease"/>
            <person name="Wu L."/>
            <person name="Ma J."/>
        </authorList>
    </citation>
    <scope>NUCLEOTIDE SEQUENCE [LARGE SCALE GENOMIC DNA]</scope>
    <source>
        <strain evidence="5">JCM 3146</strain>
    </source>
</reference>
<dbReference type="PANTHER" id="PTHR35526">
    <property type="entry name" value="ANTI-SIGMA-F FACTOR RSBW-RELATED"/>
    <property type="match status" value="1"/>
</dbReference>
<dbReference type="NCBIfam" id="NF041045">
    <property type="entry name" value="RsbA_anti_sig"/>
    <property type="match status" value="1"/>
</dbReference>
<dbReference type="SUPFAM" id="SSF55874">
    <property type="entry name" value="ATPase domain of HSP90 chaperone/DNA topoisomerase II/histidine kinase"/>
    <property type="match status" value="1"/>
</dbReference>
<dbReference type="CDD" id="cd16936">
    <property type="entry name" value="HATPase_RsbW-like"/>
    <property type="match status" value="1"/>
</dbReference>
<feature type="domain" description="MEDS" evidence="3">
    <location>
        <begin position="6"/>
        <end position="148"/>
    </location>
</feature>
<evidence type="ECO:0000256" key="1">
    <source>
        <dbReference type="ARBA" id="ARBA00022527"/>
    </source>
</evidence>
<dbReference type="InterPro" id="IPR036890">
    <property type="entry name" value="HATPase_C_sf"/>
</dbReference>
<dbReference type="RefSeq" id="WP_252808267.1">
    <property type="nucleotide sequence ID" value="NZ_BAAABM010000003.1"/>
</dbReference>
<keyword evidence="1" id="KW-0723">Serine/threonine-protein kinase</keyword>
<dbReference type="EMBL" id="BAAABM010000003">
    <property type="protein sequence ID" value="GAA0315190.1"/>
    <property type="molecule type" value="Genomic_DNA"/>
</dbReference>
<dbReference type="Pfam" id="PF14417">
    <property type="entry name" value="MEDS"/>
    <property type="match status" value="1"/>
</dbReference>